<sequence>MRRTVCPRCRSGNRSCPADGVRGYEFGGFIAKRDDSPVLEEEDRFASAALVTCHPQRNGRVVARYGIGSGWRLEVRRGEDVHWVNEGRGPTDRDRELAVPLLLDDARGYHVCPSCGRILTIPEGEARPARGRRRPAQAEGRDLYGHAQGCERANQRPQPLALVARSAATTLRLLVDLPDEVNDADYKQWGHSLAAALRAGLRHLYMLDGAEIDAELEHHWTVRTDGGIRRLGAITFIDAAVGGTGFLERAAREMHLVAARALDHLDHPNCQSACYRCLKSYQNQRFHEHLHWPRIEADVAVLAAAAPTPVPLAAADTDDPRPWLDAYAEGVGSPLELRFLALFRKHGLAVDKQVRLSADPGGPFITVADFVITGTRVAIYVDGASFHTGENLRRDRFIRDRLRNGSIRYIVEELTARDLQRGGALVEALRRLGEEHPAA</sequence>
<dbReference type="InterPro" id="IPR011335">
    <property type="entry name" value="Restrct_endonuc-II-like"/>
</dbReference>
<evidence type="ECO:0000259" key="1">
    <source>
        <dbReference type="Pfam" id="PF09369"/>
    </source>
</evidence>
<proteinExistence type="predicted"/>
<keyword evidence="3" id="KW-1185">Reference proteome</keyword>
<dbReference type="InterPro" id="IPR018973">
    <property type="entry name" value="MZB"/>
</dbReference>
<protein>
    <submittedName>
        <fullName evidence="2">Zn-binding domain-containing protein</fullName>
    </submittedName>
</protein>
<reference evidence="2 3" key="1">
    <citation type="submission" date="2024-11" db="EMBL/GenBank/DDBJ databases">
        <title>Draft genome sequences of two bacteria associated to sugarcane roots in Colombia.</title>
        <authorList>
            <person name="Pardo-Diaz S."/>
            <person name="Masmela-Mendoza J."/>
            <person name="Delgadillo-Duran P."/>
            <person name="Bautista E.J."/>
            <person name="Rojas-Tapias D.F."/>
        </authorList>
    </citation>
    <scope>NUCLEOTIDE SEQUENCE [LARGE SCALE GENOMIC DNA]</scope>
    <source>
        <strain evidence="2 3">Ap18</strain>
    </source>
</reference>
<organism evidence="2 3">
    <name type="scientific">Azospirillum argentinense</name>
    <dbReference type="NCBI Taxonomy" id="2970906"/>
    <lineage>
        <taxon>Bacteria</taxon>
        <taxon>Pseudomonadati</taxon>
        <taxon>Pseudomonadota</taxon>
        <taxon>Alphaproteobacteria</taxon>
        <taxon>Rhodospirillales</taxon>
        <taxon>Azospirillaceae</taxon>
        <taxon>Azospirillum</taxon>
    </lineage>
</organism>
<dbReference type="RefSeq" id="WP_407826047.1">
    <property type="nucleotide sequence ID" value="NZ_JBJLSN010000115.1"/>
</dbReference>
<evidence type="ECO:0000313" key="3">
    <source>
        <dbReference type="Proteomes" id="UP001628281"/>
    </source>
</evidence>
<dbReference type="Proteomes" id="UP001628281">
    <property type="component" value="Unassembled WGS sequence"/>
</dbReference>
<dbReference type="EMBL" id="JBJLSN010000115">
    <property type="protein sequence ID" value="MFL7905980.1"/>
    <property type="molecule type" value="Genomic_DNA"/>
</dbReference>
<accession>A0ABW8VLC1</accession>
<gene>
    <name evidence="2" type="ORF">ACJ41P_33000</name>
</gene>
<feature type="domain" description="MrfA-like Zn-binding" evidence="1">
    <location>
        <begin position="193"/>
        <end position="278"/>
    </location>
</feature>
<evidence type="ECO:0000313" key="2">
    <source>
        <dbReference type="EMBL" id="MFL7905980.1"/>
    </source>
</evidence>
<comment type="caution">
    <text evidence="2">The sequence shown here is derived from an EMBL/GenBank/DDBJ whole genome shotgun (WGS) entry which is preliminary data.</text>
</comment>
<dbReference type="Pfam" id="PF09369">
    <property type="entry name" value="MZB"/>
    <property type="match status" value="1"/>
</dbReference>
<dbReference type="SUPFAM" id="SSF52980">
    <property type="entry name" value="Restriction endonuclease-like"/>
    <property type="match status" value="1"/>
</dbReference>
<name>A0ABW8VLC1_9PROT</name>